<dbReference type="Pfam" id="PF25829">
    <property type="entry name" value="DUF7953"/>
    <property type="match status" value="1"/>
</dbReference>
<dbReference type="EMBL" id="CAMGYJ010000005">
    <property type="protein sequence ID" value="CAI0426730.1"/>
    <property type="molecule type" value="Genomic_DNA"/>
</dbReference>
<dbReference type="InterPro" id="IPR057713">
    <property type="entry name" value="DUF7953"/>
</dbReference>
<comment type="caution">
    <text evidence="4">The sequence shown here is derived from an EMBL/GenBank/DDBJ whole genome shotgun (WGS) entry which is preliminary data.</text>
</comment>
<proteinExistence type="predicted"/>
<evidence type="ECO:0000259" key="3">
    <source>
        <dbReference type="Pfam" id="PF25829"/>
    </source>
</evidence>
<feature type="domain" description="DUF7953" evidence="3">
    <location>
        <begin position="32"/>
        <end position="146"/>
    </location>
</feature>
<feature type="transmembrane region" description="Helical" evidence="1">
    <location>
        <begin position="171"/>
        <end position="193"/>
    </location>
</feature>
<keyword evidence="5" id="KW-1185">Reference proteome</keyword>
<keyword evidence="1" id="KW-0472">Membrane</keyword>
<evidence type="ECO:0000256" key="1">
    <source>
        <dbReference type="SAM" id="Phobius"/>
    </source>
</evidence>
<reference evidence="4" key="1">
    <citation type="submission" date="2022-08" db="EMBL/GenBank/DDBJ databases">
        <authorList>
            <person name="Gutierrez-Valencia J."/>
        </authorList>
    </citation>
    <scope>NUCLEOTIDE SEQUENCE</scope>
</reference>
<protein>
    <recommendedName>
        <fullName evidence="3">DUF7953 domain-containing protein</fullName>
    </recommendedName>
</protein>
<dbReference type="PANTHER" id="PTHR33780:SF3">
    <property type="entry name" value="EXPRESSED PROTEIN"/>
    <property type="match status" value="1"/>
</dbReference>
<keyword evidence="1" id="KW-1133">Transmembrane helix</keyword>
<keyword evidence="1" id="KW-0812">Transmembrane</keyword>
<feature type="chain" id="PRO_5043673205" description="DUF7953 domain-containing protein" evidence="2">
    <location>
        <begin position="33"/>
        <end position="227"/>
    </location>
</feature>
<accession>A0AAV0KY64</accession>
<organism evidence="4 5">
    <name type="scientific">Linum tenue</name>
    <dbReference type="NCBI Taxonomy" id="586396"/>
    <lineage>
        <taxon>Eukaryota</taxon>
        <taxon>Viridiplantae</taxon>
        <taxon>Streptophyta</taxon>
        <taxon>Embryophyta</taxon>
        <taxon>Tracheophyta</taxon>
        <taxon>Spermatophyta</taxon>
        <taxon>Magnoliopsida</taxon>
        <taxon>eudicotyledons</taxon>
        <taxon>Gunneridae</taxon>
        <taxon>Pentapetalae</taxon>
        <taxon>rosids</taxon>
        <taxon>fabids</taxon>
        <taxon>Malpighiales</taxon>
        <taxon>Linaceae</taxon>
        <taxon>Linum</taxon>
    </lineage>
</organism>
<name>A0AAV0KY64_9ROSI</name>
<evidence type="ECO:0000256" key="2">
    <source>
        <dbReference type="SAM" id="SignalP"/>
    </source>
</evidence>
<evidence type="ECO:0000313" key="5">
    <source>
        <dbReference type="Proteomes" id="UP001154282"/>
    </source>
</evidence>
<dbReference type="Proteomes" id="UP001154282">
    <property type="component" value="Unassembled WGS sequence"/>
</dbReference>
<gene>
    <name evidence="4" type="ORF">LITE_LOCUS20916</name>
</gene>
<dbReference type="AlphaFoldDB" id="A0AAV0KY64"/>
<keyword evidence="2" id="KW-0732">Signal</keyword>
<sequence length="227" mass="26085">MLIRSEKNYRLSALIFTSSILLLCCFPDLTLSAVVTLDSMEIYKTHEWLKSWKPTVYFRCNGENETELPDVKEVNVTYSFNGDESWQPLTELTSKKCKRCGFYEKDSFKSDDVFDEWEFCPSNFLDSDGKYRRVKEHEFDASFLCKHCVPLATDSSGDSNSSPPKGKGKHVAVIVLICALVSAMLILGSVAAYKYWLRKKREQEQARFLKLFEDGDDVEDDLDMDTL</sequence>
<evidence type="ECO:0000313" key="4">
    <source>
        <dbReference type="EMBL" id="CAI0426730.1"/>
    </source>
</evidence>
<feature type="signal peptide" evidence="2">
    <location>
        <begin position="1"/>
        <end position="32"/>
    </location>
</feature>
<dbReference type="PANTHER" id="PTHR33780">
    <property type="entry name" value="EXPRESSED PROTEIN"/>
    <property type="match status" value="1"/>
</dbReference>